<organism evidence="1 2">
    <name type="scientific">Chaenocephalus aceratus</name>
    <name type="common">Blackfin icefish</name>
    <name type="synonym">Chaenichthys aceratus</name>
    <dbReference type="NCBI Taxonomy" id="36190"/>
    <lineage>
        <taxon>Eukaryota</taxon>
        <taxon>Metazoa</taxon>
        <taxon>Chordata</taxon>
        <taxon>Craniata</taxon>
        <taxon>Vertebrata</taxon>
        <taxon>Euteleostomi</taxon>
        <taxon>Actinopterygii</taxon>
        <taxon>Neopterygii</taxon>
        <taxon>Teleostei</taxon>
        <taxon>Neoteleostei</taxon>
        <taxon>Acanthomorphata</taxon>
        <taxon>Eupercaria</taxon>
        <taxon>Perciformes</taxon>
        <taxon>Notothenioidei</taxon>
        <taxon>Channichthyidae</taxon>
        <taxon>Chaenocephalus</taxon>
    </lineage>
</organism>
<evidence type="ECO:0000313" key="2">
    <source>
        <dbReference type="Proteomes" id="UP001057452"/>
    </source>
</evidence>
<protein>
    <submittedName>
        <fullName evidence="1">Uncharacterized protein</fullName>
    </submittedName>
</protein>
<comment type="caution">
    <text evidence="1">The sequence shown here is derived from an EMBL/GenBank/DDBJ whole genome shotgun (WGS) entry which is preliminary data.</text>
</comment>
<evidence type="ECO:0000313" key="1">
    <source>
        <dbReference type="EMBL" id="KAI4832233.1"/>
    </source>
</evidence>
<keyword evidence="2" id="KW-1185">Reference proteome</keyword>
<sequence>MASARPLRVYTLLDFSLAGCSVLEQHKGLPCSAGLSSYKNTKVAAAAAAGFLEKGLFVENVTFLKEAERDGASSGLIGKKSVWRWWDRSGGSSVIWRGIPELKDVVSQGDATEKLAHQVAAQVAAAHRRVEEASGDPHAEEKDEAHKSSKGHVSEPAVGCRTSLETFEGRVCSLDMEHKEEEDLCVGSLPQRQTIIQGSQNRVKQEDEPQRLRPPD</sequence>
<gene>
    <name evidence="1" type="ORF">KUCAC02_015207</name>
</gene>
<dbReference type="Proteomes" id="UP001057452">
    <property type="component" value="Chromosome 1"/>
</dbReference>
<accession>A0ACB9XWS3</accession>
<dbReference type="EMBL" id="CM043785">
    <property type="protein sequence ID" value="KAI4832233.1"/>
    <property type="molecule type" value="Genomic_DNA"/>
</dbReference>
<name>A0ACB9XWS3_CHAAC</name>
<proteinExistence type="predicted"/>
<reference evidence="1" key="1">
    <citation type="submission" date="2022-05" db="EMBL/GenBank/DDBJ databases">
        <title>Chromosome-level genome of Chaenocephalus aceratus.</title>
        <authorList>
            <person name="Park H."/>
        </authorList>
    </citation>
    <scope>NUCLEOTIDE SEQUENCE</scope>
    <source>
        <strain evidence="1">KU_202001</strain>
    </source>
</reference>